<dbReference type="EMBL" id="JAUSVK010000001">
    <property type="protein sequence ID" value="MDQ0395361.1"/>
    <property type="molecule type" value="Genomic_DNA"/>
</dbReference>
<evidence type="ECO:0000259" key="3">
    <source>
        <dbReference type="Pfam" id="PF00294"/>
    </source>
</evidence>
<keyword evidence="5" id="KW-1185">Reference proteome</keyword>
<feature type="domain" description="Carbohydrate kinase PfkB" evidence="3">
    <location>
        <begin position="31"/>
        <end position="324"/>
    </location>
</feature>
<accession>A0ABU0FLG0</accession>
<dbReference type="PANTHER" id="PTHR10584">
    <property type="entry name" value="SUGAR KINASE"/>
    <property type="match status" value="1"/>
</dbReference>
<evidence type="ECO:0000313" key="4">
    <source>
        <dbReference type="EMBL" id="MDQ0395361.1"/>
    </source>
</evidence>
<dbReference type="Pfam" id="PF00294">
    <property type="entry name" value="PfkB"/>
    <property type="match status" value="1"/>
</dbReference>
<dbReference type="Proteomes" id="UP001237448">
    <property type="component" value="Unassembled WGS sequence"/>
</dbReference>
<evidence type="ECO:0000256" key="2">
    <source>
        <dbReference type="ARBA" id="ARBA00022777"/>
    </source>
</evidence>
<dbReference type="SUPFAM" id="SSF53613">
    <property type="entry name" value="Ribokinase-like"/>
    <property type="match status" value="1"/>
</dbReference>
<organism evidence="4 5">
    <name type="scientific">Labrys monachus</name>
    <dbReference type="NCBI Taxonomy" id="217067"/>
    <lineage>
        <taxon>Bacteria</taxon>
        <taxon>Pseudomonadati</taxon>
        <taxon>Pseudomonadota</taxon>
        <taxon>Alphaproteobacteria</taxon>
        <taxon>Hyphomicrobiales</taxon>
        <taxon>Xanthobacteraceae</taxon>
        <taxon>Labrys</taxon>
    </lineage>
</organism>
<proteinExistence type="predicted"/>
<dbReference type="InterPro" id="IPR029056">
    <property type="entry name" value="Ribokinase-like"/>
</dbReference>
<protein>
    <submittedName>
        <fullName evidence="4">Sugar/nucleoside kinase (Ribokinase family)</fullName>
    </submittedName>
</protein>
<comment type="caution">
    <text evidence="4">The sequence shown here is derived from an EMBL/GenBank/DDBJ whole genome shotgun (WGS) entry which is preliminary data.</text>
</comment>
<name>A0ABU0FLG0_9HYPH</name>
<keyword evidence="2 4" id="KW-0418">Kinase</keyword>
<dbReference type="PANTHER" id="PTHR10584:SF166">
    <property type="entry name" value="RIBOKINASE"/>
    <property type="match status" value="1"/>
</dbReference>
<dbReference type="RefSeq" id="WP_307433980.1">
    <property type="nucleotide sequence ID" value="NZ_JAUSVK010000001.1"/>
</dbReference>
<dbReference type="GO" id="GO:0016301">
    <property type="term" value="F:kinase activity"/>
    <property type="evidence" value="ECO:0007669"/>
    <property type="project" value="UniProtKB-KW"/>
</dbReference>
<evidence type="ECO:0000256" key="1">
    <source>
        <dbReference type="ARBA" id="ARBA00022679"/>
    </source>
</evidence>
<gene>
    <name evidence="4" type="ORF">J3R73_005153</name>
</gene>
<keyword evidence="1" id="KW-0808">Transferase</keyword>
<dbReference type="InterPro" id="IPR011611">
    <property type="entry name" value="PfkB_dom"/>
</dbReference>
<reference evidence="4 5" key="1">
    <citation type="submission" date="2023-07" db="EMBL/GenBank/DDBJ databases">
        <title>Genomic Encyclopedia of Type Strains, Phase IV (KMG-IV): sequencing the most valuable type-strain genomes for metagenomic binning, comparative biology and taxonomic classification.</title>
        <authorList>
            <person name="Goeker M."/>
        </authorList>
    </citation>
    <scope>NUCLEOTIDE SEQUENCE [LARGE SCALE GENOMIC DNA]</scope>
    <source>
        <strain evidence="4 5">DSM 5896</strain>
    </source>
</reference>
<evidence type="ECO:0000313" key="5">
    <source>
        <dbReference type="Proteomes" id="UP001237448"/>
    </source>
</evidence>
<sequence length="342" mass="36322">MSTPERNGIVTGGTWCVDSNKLVEFWPQEDGLAEILSEESRGGGSGCNLAIDVKRLDPAFWVETIGLIGDDEDGRLLQAEADRYGIERRQLVTTAQAPTAHSDAFCSKLTGRRTHIYRTGAGALLTPDHFDFTTTRGRILHLGLPGVHPRMDAPWGADANGWITVLRKARQAGLVTNLELASVTAARLAELVRPLLPYLDLFIVNDSEMGAIGGEATVSAGRTDVEACIRAAKATLSASACGVVVAHFPTGAVAVTRSGEVVTQPSVRVPKTEVAGANGAGDAFAAGFLYAFHQGWALKEALALAHAAAAASLRSINTTDAVPTWRECLDLARQWGWNDPIA</sequence>
<dbReference type="Gene3D" id="3.40.1190.20">
    <property type="match status" value="1"/>
</dbReference>